<dbReference type="GO" id="GO:0006281">
    <property type="term" value="P:DNA repair"/>
    <property type="evidence" value="ECO:0007669"/>
    <property type="project" value="TreeGrafter"/>
</dbReference>
<dbReference type="InterPro" id="IPR023214">
    <property type="entry name" value="HAD_sf"/>
</dbReference>
<dbReference type="CDD" id="cd01427">
    <property type="entry name" value="HAD_like"/>
    <property type="match status" value="1"/>
</dbReference>
<reference evidence="2" key="1">
    <citation type="submission" date="2021-04" db="EMBL/GenBank/DDBJ databases">
        <title>A novel Synergistetes isolate from a pyrite-forming mixed culture.</title>
        <authorList>
            <person name="Bunk B."/>
            <person name="Sproer C."/>
            <person name="Spring S."/>
            <person name="Pester M."/>
        </authorList>
    </citation>
    <scope>NUCLEOTIDE SEQUENCE [LARGE SCALE GENOMIC DNA]</scope>
    <source>
        <strain evidence="2">J.5.4.2-T.3.5.2</strain>
    </source>
</reference>
<dbReference type="KEGG" id="aram:KAR29_09545"/>
<dbReference type="InterPro" id="IPR050155">
    <property type="entry name" value="HAD-like_hydrolase_sf"/>
</dbReference>
<gene>
    <name evidence="1" type="ORF">KAR29_09545</name>
</gene>
<dbReference type="SFLD" id="SFLDG01129">
    <property type="entry name" value="C1.5:_HAD__Beta-PGM__Phosphata"/>
    <property type="match status" value="1"/>
</dbReference>
<dbReference type="GO" id="GO:0008967">
    <property type="term" value="F:phosphoglycolate phosphatase activity"/>
    <property type="evidence" value="ECO:0007669"/>
    <property type="project" value="TreeGrafter"/>
</dbReference>
<protein>
    <submittedName>
        <fullName evidence="1">HAD family hydrolase</fullName>
    </submittedName>
</protein>
<dbReference type="SFLD" id="SFLDS00003">
    <property type="entry name" value="Haloacid_Dehalogenase"/>
    <property type="match status" value="1"/>
</dbReference>
<sequence>MIAAPFWHPAGASAFLLDWDGVLAETSLDFGPLRRRYFGGRRVPLLEAAEGLPEEERRAFHRDVEALEMEGARQATLVPGADELLGWLAERGLPWAVVSRNFRGAMEEAASRIGLVLPPVTLSRDDGPVKPAPEALWRASDALGVDPSSAVFVGDFLYDLIGARRAGMRSVLVQRADPSWIDWPDVAFPALTDLVDSLSDPEPLVPWEYRDLVRERGRPWLERAWGLSVSLAEAEADPIGCALEMASLGVGRLTVPPGATLSPLQWKASAALARRWMGEPLSLAVGHLIGERYPLVSVVEQEGGEVEIAPWLGGVLR</sequence>
<proteinExistence type="predicted"/>
<dbReference type="AlphaFoldDB" id="A0A9Q7A5R6"/>
<dbReference type="InterPro" id="IPR006439">
    <property type="entry name" value="HAD-SF_hydro_IA"/>
</dbReference>
<dbReference type="PANTHER" id="PTHR43434">
    <property type="entry name" value="PHOSPHOGLYCOLATE PHOSPHATASE"/>
    <property type="match status" value="1"/>
</dbReference>
<evidence type="ECO:0000313" key="2">
    <source>
        <dbReference type="Proteomes" id="UP000671879"/>
    </source>
</evidence>
<name>A0A9Q7A5R6_9BACT</name>
<dbReference type="NCBIfam" id="TIGR01509">
    <property type="entry name" value="HAD-SF-IA-v3"/>
    <property type="match status" value="1"/>
</dbReference>
<keyword evidence="1" id="KW-0378">Hydrolase</keyword>
<keyword evidence="2" id="KW-1185">Reference proteome</keyword>
<dbReference type="SUPFAM" id="SSF56784">
    <property type="entry name" value="HAD-like"/>
    <property type="match status" value="1"/>
</dbReference>
<dbReference type="Gene3D" id="1.10.260.80">
    <property type="match status" value="1"/>
</dbReference>
<dbReference type="Pfam" id="PF00702">
    <property type="entry name" value="Hydrolase"/>
    <property type="match status" value="1"/>
</dbReference>
<dbReference type="Proteomes" id="UP000671879">
    <property type="component" value="Chromosome"/>
</dbReference>
<organism evidence="1 2">
    <name type="scientific">Aminithiophilus ramosus</name>
    <dbReference type="NCBI Taxonomy" id="3029084"/>
    <lineage>
        <taxon>Bacteria</taxon>
        <taxon>Thermotogati</taxon>
        <taxon>Synergistota</taxon>
        <taxon>Synergistia</taxon>
        <taxon>Synergistales</taxon>
        <taxon>Aminithiophilaceae</taxon>
        <taxon>Aminithiophilus</taxon>
    </lineage>
</organism>
<dbReference type="InterPro" id="IPR036412">
    <property type="entry name" value="HAD-like_sf"/>
</dbReference>
<accession>A0A9Q7A5R6</accession>
<dbReference type="PANTHER" id="PTHR43434:SF1">
    <property type="entry name" value="PHOSPHOGLYCOLATE PHOSPHATASE"/>
    <property type="match status" value="1"/>
</dbReference>
<dbReference type="EMBL" id="CP072943">
    <property type="protein sequence ID" value="QTX31605.1"/>
    <property type="molecule type" value="Genomic_DNA"/>
</dbReference>
<evidence type="ECO:0000313" key="1">
    <source>
        <dbReference type="EMBL" id="QTX31605.1"/>
    </source>
</evidence>
<dbReference type="RefSeq" id="WP_274372771.1">
    <property type="nucleotide sequence ID" value="NZ_CP072943.1"/>
</dbReference>
<dbReference type="Gene3D" id="3.40.50.1000">
    <property type="entry name" value="HAD superfamily/HAD-like"/>
    <property type="match status" value="1"/>
</dbReference>